<dbReference type="PANTHER" id="PTHR39643:SF1">
    <property type="entry name" value="CCA-ADDING ENZYME"/>
    <property type="match status" value="1"/>
</dbReference>
<dbReference type="HAMAP" id="MF_01264">
    <property type="entry name" value="CCA_arch"/>
    <property type="match status" value="1"/>
</dbReference>
<dbReference type="InterPro" id="IPR006116">
    <property type="entry name" value="NT_2-5OAS_ClassI-CCAase"/>
</dbReference>
<dbReference type="Gene3D" id="3.30.70.590">
    <property type="entry name" value="Poly(A) polymerase predicted RNA binding domain"/>
    <property type="match status" value="1"/>
</dbReference>
<accession>A0A1G8URM0</accession>
<keyword evidence="9 10" id="KW-0694">RNA-binding</keyword>
<keyword evidence="2 10" id="KW-0819">tRNA processing</keyword>
<proteinExistence type="inferred from homology"/>
<dbReference type="InterPro" id="IPR008229">
    <property type="entry name" value="CCA-adding_arc"/>
</dbReference>
<evidence type="ECO:0000259" key="11">
    <source>
        <dbReference type="Pfam" id="PF01909"/>
    </source>
</evidence>
<feature type="domain" description="tRNA nucleotidyltransferase substrate binding" evidence="12">
    <location>
        <begin position="159"/>
        <end position="267"/>
    </location>
</feature>
<dbReference type="GO" id="GO:0160016">
    <property type="term" value="F:CCACCA tRNA nucleotidyltransferase activity"/>
    <property type="evidence" value="ECO:0007669"/>
    <property type="project" value="RHEA"/>
</dbReference>
<protein>
    <recommendedName>
        <fullName evidence="10">CCA-adding enzyme</fullName>
        <ecNumber evidence="10">2.7.7.72</ecNumber>
    </recommendedName>
    <alternativeName>
        <fullName evidence="10">CCA tRNA nucleotidyltransferase</fullName>
    </alternativeName>
    <alternativeName>
        <fullName evidence="10">tRNA CCA-pyrophosphorylase</fullName>
    </alternativeName>
    <alternativeName>
        <fullName evidence="10">tRNA adenylyl-/cytidylyl- transferase</fullName>
    </alternativeName>
    <alternativeName>
        <fullName evidence="10">tRNA nucleotidyltransferase</fullName>
    </alternativeName>
    <alternativeName>
        <fullName evidence="10">tRNA-NT</fullName>
    </alternativeName>
</protein>
<sequence length="456" mass="50669">MSDEDSAFDAVVADVAERVDPDGAERQAMEEAVQRLRERTAAALSELPVDAEVMQVGSTARDTWLAGERDIDLFVCFPTAIDSDELERYGLDVGHSVLPDGREEFAEHPYVVGEVDGFDVDLVPCYAVDSASDIRSSVDRTPFHTRYLRERMTPALASDVRVCKQFMRGIGVYGSDLKTKGFSGYLTELLVLEHGGFRGLVEAAADWSPPVRFDPADHGTASFADPVVVIDPTDPERNVAAVLSRENVARFQHFARELLDEPRDGLFRREEVEPLSASAVRERFTTRGTTPLALRLDRPDIVEDQLWPQLERSKEGIGDELVRRGFDIFRTDAFADDETVVLLFELAVAERPAIERHTGPPVHVQAHAGRFYDGYAESDAYGPFIEDDRYVVERERAFTSAASFLDSDALYDVALGAHIESAIEDSYEVLDSDDVPALADRFGRELARYLSPSARG</sequence>
<dbReference type="InterPro" id="IPR043519">
    <property type="entry name" value="NT_sf"/>
</dbReference>
<dbReference type="SUPFAM" id="SSF81631">
    <property type="entry name" value="PAP/OAS1 substrate-binding domain"/>
    <property type="match status" value="1"/>
</dbReference>
<feature type="binding site" evidence="10">
    <location>
        <position position="164"/>
    </location>
    <ligand>
        <name>ATP</name>
        <dbReference type="ChEBI" id="CHEBI:30616"/>
    </ligand>
</feature>
<dbReference type="InterPro" id="IPR048833">
    <property type="entry name" value="CAA_C"/>
</dbReference>
<feature type="binding site" evidence="10">
    <location>
        <position position="164"/>
    </location>
    <ligand>
        <name>CTP</name>
        <dbReference type="ChEBI" id="CHEBI:37563"/>
    </ligand>
</feature>
<feature type="domain" description="Polymerase nucleotidyl transferase" evidence="11">
    <location>
        <begin position="41"/>
        <end position="144"/>
    </location>
</feature>
<feature type="binding site" evidence="10">
    <location>
        <position position="72"/>
    </location>
    <ligand>
        <name>Mg(2+)</name>
        <dbReference type="ChEBI" id="CHEBI:18420"/>
    </ligand>
</feature>
<keyword evidence="8 10" id="KW-0460">Magnesium</keyword>
<dbReference type="InterPro" id="IPR002934">
    <property type="entry name" value="Polymerase_NTP_transf_dom"/>
</dbReference>
<dbReference type="CDD" id="cd05400">
    <property type="entry name" value="NT_2-5OAS_ClassI-CCAase"/>
    <property type="match status" value="1"/>
</dbReference>
<dbReference type="OrthoDB" id="7378at2157"/>
<dbReference type="InterPro" id="IPR042090">
    <property type="entry name" value="CCA_tRNA_nucleotrans_2"/>
</dbReference>
<evidence type="ECO:0000256" key="4">
    <source>
        <dbReference type="ARBA" id="ARBA00022723"/>
    </source>
</evidence>
<comment type="cofactor">
    <cofactor evidence="10">
        <name>Mg(2+)</name>
        <dbReference type="ChEBI" id="CHEBI:18420"/>
    </cofactor>
</comment>
<evidence type="ECO:0000256" key="2">
    <source>
        <dbReference type="ARBA" id="ARBA00022694"/>
    </source>
</evidence>
<dbReference type="SUPFAM" id="SSF55003">
    <property type="entry name" value="PAP/Archaeal CCA-adding enzyme, C-terminal domain"/>
    <property type="match status" value="1"/>
</dbReference>
<feature type="domain" description="CCA-adding enzyme C-terminal" evidence="13">
    <location>
        <begin position="287"/>
        <end position="430"/>
    </location>
</feature>
<evidence type="ECO:0000256" key="5">
    <source>
        <dbReference type="ARBA" id="ARBA00022741"/>
    </source>
</evidence>
<keyword evidence="4 10" id="KW-0479">Metal-binding</keyword>
<comment type="similarity">
    <text evidence="10">Belongs to the tRNA nucleotidyltransferase/poly(A) polymerase family. Archaeal CCA-adding enzyme subfamily.</text>
</comment>
<feature type="binding site" evidence="10">
    <location>
        <position position="173"/>
    </location>
    <ligand>
        <name>ATP</name>
        <dbReference type="ChEBI" id="CHEBI:30616"/>
    </ligand>
</feature>
<feature type="binding site" evidence="10">
    <location>
        <position position="144"/>
    </location>
    <ligand>
        <name>CTP</name>
        <dbReference type="ChEBI" id="CHEBI:37563"/>
    </ligand>
</feature>
<dbReference type="Proteomes" id="UP000198856">
    <property type="component" value="Unassembled WGS sequence"/>
</dbReference>
<dbReference type="RefSeq" id="WP_092700826.1">
    <property type="nucleotide sequence ID" value="NZ_FNFC01000005.1"/>
</dbReference>
<dbReference type="GO" id="GO:0004810">
    <property type="term" value="F:CCA tRNA nucleotidyltransferase activity"/>
    <property type="evidence" value="ECO:0007669"/>
    <property type="project" value="UniProtKB-UniRule"/>
</dbReference>
<keyword evidence="5 10" id="KW-0547">Nucleotide-binding</keyword>
<evidence type="ECO:0000259" key="13">
    <source>
        <dbReference type="Pfam" id="PF21133"/>
    </source>
</evidence>
<comment type="function">
    <text evidence="10">Catalyzes the addition and repair of the essential 3'-terminal CCA sequence in tRNAs without using a nucleic acid template. Adds these three nucleotides in the order of C, C, and A to the tRNA nucleotide-73, using CTP and ATP as substrates and producing inorganic pyrophosphate. tRNA 3'-terminal CCA addition is required both for tRNA processing and repair. Also involved in tRNA surveillance by mediating tandem CCA addition to generate a CCACCA at the 3' terminus of unstable tRNAs. While stable tRNAs receive only 3'-terminal CCA, unstable tRNAs are marked with CCACCA and rapidly degraded.</text>
</comment>
<feature type="binding site" evidence="10">
    <location>
        <position position="58"/>
    </location>
    <ligand>
        <name>CTP</name>
        <dbReference type="ChEBI" id="CHEBI:37563"/>
    </ligand>
</feature>
<dbReference type="Pfam" id="PF09249">
    <property type="entry name" value="tRNA_NucTransf2"/>
    <property type="match status" value="1"/>
</dbReference>
<dbReference type="GO" id="GO:0001680">
    <property type="term" value="P:tRNA 3'-terminal CCA addition"/>
    <property type="evidence" value="ECO:0007669"/>
    <property type="project" value="UniProtKB-UniRule"/>
</dbReference>
<dbReference type="EC" id="2.7.7.72" evidence="10"/>
<feature type="binding site" evidence="10">
    <location>
        <position position="61"/>
    </location>
    <ligand>
        <name>ATP</name>
        <dbReference type="ChEBI" id="CHEBI:30616"/>
    </ligand>
</feature>
<dbReference type="Gene3D" id="3.30.460.10">
    <property type="entry name" value="Beta Polymerase, domain 2"/>
    <property type="match status" value="1"/>
</dbReference>
<evidence type="ECO:0000256" key="1">
    <source>
        <dbReference type="ARBA" id="ARBA00022679"/>
    </source>
</evidence>
<feature type="binding site" evidence="10">
    <location>
        <position position="58"/>
    </location>
    <ligand>
        <name>ATP</name>
        <dbReference type="ChEBI" id="CHEBI:30616"/>
    </ligand>
</feature>
<dbReference type="Pfam" id="PF01909">
    <property type="entry name" value="NTP_transf_2"/>
    <property type="match status" value="1"/>
</dbReference>
<dbReference type="GO" id="GO:0042245">
    <property type="term" value="P:RNA repair"/>
    <property type="evidence" value="ECO:0007669"/>
    <property type="project" value="UniProtKB-KW"/>
</dbReference>
<evidence type="ECO:0000256" key="6">
    <source>
        <dbReference type="ARBA" id="ARBA00022800"/>
    </source>
</evidence>
<name>A0A1G8URM0_9EURY</name>
<dbReference type="InterPro" id="IPR015329">
    <property type="entry name" value="tRNA_NucTransf2"/>
</dbReference>
<dbReference type="AlphaFoldDB" id="A0A1G8URM0"/>
<dbReference type="InterPro" id="IPR011068">
    <property type="entry name" value="NuclTrfase_I-like_C"/>
</dbReference>
<evidence type="ECO:0000256" key="7">
    <source>
        <dbReference type="ARBA" id="ARBA00022840"/>
    </source>
</evidence>
<dbReference type="GO" id="GO:0000049">
    <property type="term" value="F:tRNA binding"/>
    <property type="evidence" value="ECO:0007669"/>
    <property type="project" value="UniProtKB-UniRule"/>
</dbReference>
<gene>
    <name evidence="10" type="primary">cca</name>
    <name evidence="14" type="ORF">SAMN05216226_10571</name>
</gene>
<evidence type="ECO:0000313" key="14">
    <source>
        <dbReference type="EMBL" id="SDJ56314.1"/>
    </source>
</evidence>
<evidence type="ECO:0000313" key="15">
    <source>
        <dbReference type="Proteomes" id="UP000198856"/>
    </source>
</evidence>
<feature type="binding site" evidence="10">
    <location>
        <position position="61"/>
    </location>
    <ligand>
        <name>CTP</name>
        <dbReference type="ChEBI" id="CHEBI:37563"/>
    </ligand>
</feature>
<dbReference type="PIRSF" id="PIRSF005335">
    <property type="entry name" value="CCA_arch"/>
    <property type="match status" value="1"/>
</dbReference>
<dbReference type="SUPFAM" id="SSF81301">
    <property type="entry name" value="Nucleotidyltransferase"/>
    <property type="match status" value="1"/>
</dbReference>
<keyword evidence="6 10" id="KW-0692">RNA repair</keyword>
<comment type="catalytic activity">
    <reaction evidence="10">
        <text>a tRNA precursor + 2 CTP + ATP = a tRNA with a 3' CCA end + 3 diphosphate</text>
        <dbReference type="Rhea" id="RHEA:14433"/>
        <dbReference type="Rhea" id="RHEA-COMP:10465"/>
        <dbReference type="Rhea" id="RHEA-COMP:10468"/>
        <dbReference type="ChEBI" id="CHEBI:30616"/>
        <dbReference type="ChEBI" id="CHEBI:33019"/>
        <dbReference type="ChEBI" id="CHEBI:37563"/>
        <dbReference type="ChEBI" id="CHEBI:74896"/>
        <dbReference type="ChEBI" id="CHEBI:83071"/>
        <dbReference type="EC" id="2.7.7.72"/>
    </reaction>
</comment>
<dbReference type="Pfam" id="PF21133">
    <property type="entry name" value="CAA_C"/>
    <property type="match status" value="1"/>
</dbReference>
<dbReference type="Gene3D" id="3.30.70.1550">
    <property type="entry name" value="Archaeal tRNA CCA-adding enzyme catalytic domain"/>
    <property type="match status" value="1"/>
</dbReference>
<keyword evidence="7 10" id="KW-0067">ATP-binding</keyword>
<feature type="binding site" evidence="10">
    <location>
        <position position="121"/>
    </location>
    <ligand>
        <name>Mg(2+)</name>
        <dbReference type="ChEBI" id="CHEBI:18420"/>
    </ligand>
</feature>
<comment type="miscellaneous">
    <text evidence="10">A single active site specifically recognizes both ATP and CTP and is responsible for their addition.</text>
</comment>
<evidence type="ECO:0000259" key="12">
    <source>
        <dbReference type="Pfam" id="PF09249"/>
    </source>
</evidence>
<dbReference type="STRING" id="890420.SAMN05216226_10571"/>
<keyword evidence="1 10" id="KW-0808">Transferase</keyword>
<comment type="catalytic activity">
    <reaction evidence="10">
        <text>a tRNA with a 3' CCA end + 2 CTP + ATP = a tRNA with a 3' CCACCA end + 3 diphosphate</text>
        <dbReference type="Rhea" id="RHEA:76235"/>
        <dbReference type="Rhea" id="RHEA-COMP:10468"/>
        <dbReference type="Rhea" id="RHEA-COMP:18655"/>
        <dbReference type="ChEBI" id="CHEBI:30616"/>
        <dbReference type="ChEBI" id="CHEBI:33019"/>
        <dbReference type="ChEBI" id="CHEBI:37563"/>
        <dbReference type="ChEBI" id="CHEBI:83071"/>
        <dbReference type="ChEBI" id="CHEBI:195187"/>
    </reaction>
</comment>
<feature type="binding site" evidence="10">
    <location>
        <position position="70"/>
    </location>
    <ligand>
        <name>Mg(2+)</name>
        <dbReference type="ChEBI" id="CHEBI:18420"/>
    </ligand>
</feature>
<comment type="subunit">
    <text evidence="10">Homodimer.</text>
</comment>
<dbReference type="EMBL" id="FNFC01000005">
    <property type="protein sequence ID" value="SDJ56314.1"/>
    <property type="molecule type" value="Genomic_DNA"/>
</dbReference>
<dbReference type="GO" id="GO:0005524">
    <property type="term" value="F:ATP binding"/>
    <property type="evidence" value="ECO:0007669"/>
    <property type="project" value="UniProtKB-UniRule"/>
</dbReference>
<feature type="binding site" evidence="10">
    <location>
        <position position="173"/>
    </location>
    <ligand>
        <name>CTP</name>
        <dbReference type="ChEBI" id="CHEBI:37563"/>
    </ligand>
</feature>
<dbReference type="Gene3D" id="1.10.1410.30">
    <property type="entry name" value="CCA tRNA nucleotidyltransferase, domain 2"/>
    <property type="match status" value="1"/>
</dbReference>
<keyword evidence="3 10" id="KW-0548">Nucleotidyltransferase</keyword>
<keyword evidence="15" id="KW-1185">Reference proteome</keyword>
<reference evidence="14 15" key="1">
    <citation type="submission" date="2016-10" db="EMBL/GenBank/DDBJ databases">
        <authorList>
            <person name="de Groot N.N."/>
        </authorList>
    </citation>
    <scope>NUCLEOTIDE SEQUENCE [LARGE SCALE GENOMIC DNA]</scope>
    <source>
        <strain evidence="14 15">IBRC-M10015</strain>
    </source>
</reference>
<evidence type="ECO:0000256" key="10">
    <source>
        <dbReference type="HAMAP-Rule" id="MF_01264"/>
    </source>
</evidence>
<evidence type="ECO:0000256" key="8">
    <source>
        <dbReference type="ARBA" id="ARBA00022842"/>
    </source>
</evidence>
<evidence type="ECO:0000256" key="3">
    <source>
        <dbReference type="ARBA" id="ARBA00022695"/>
    </source>
</evidence>
<dbReference type="GO" id="GO:0000287">
    <property type="term" value="F:magnesium ion binding"/>
    <property type="evidence" value="ECO:0007669"/>
    <property type="project" value="UniProtKB-UniRule"/>
</dbReference>
<organism evidence="14 15">
    <name type="scientific">Halovenus aranensis</name>
    <dbReference type="NCBI Taxonomy" id="890420"/>
    <lineage>
        <taxon>Archaea</taxon>
        <taxon>Methanobacteriati</taxon>
        <taxon>Methanobacteriota</taxon>
        <taxon>Stenosarchaea group</taxon>
        <taxon>Halobacteria</taxon>
        <taxon>Halobacteriales</taxon>
        <taxon>Haloarculaceae</taxon>
        <taxon>Halovenus</taxon>
    </lineage>
</organism>
<dbReference type="PANTHER" id="PTHR39643">
    <property type="entry name" value="CCA-ADDING ENZYME"/>
    <property type="match status" value="1"/>
</dbReference>
<evidence type="ECO:0000256" key="9">
    <source>
        <dbReference type="ARBA" id="ARBA00022884"/>
    </source>
</evidence>
<feature type="binding site" evidence="10">
    <location>
        <position position="144"/>
    </location>
    <ligand>
        <name>ATP</name>
        <dbReference type="ChEBI" id="CHEBI:30616"/>
    </ligand>
</feature>
<dbReference type="NCBIfam" id="TIGR03671">
    <property type="entry name" value="cca_archaeal"/>
    <property type="match status" value="1"/>
</dbReference>